<dbReference type="EMBL" id="KK784916">
    <property type="protein sequence ID" value="KDO62893.1"/>
    <property type="molecule type" value="Genomic_DNA"/>
</dbReference>
<sequence>MKKYGDHMWRLANIFGKDHATESSTKNPNDVAMAALQEEIHDDDNEIDDKGSPMSTTLPSNSQYTTRSHSQSSNRRKSKLDEQIAVGINKLVSTFHQESLIR</sequence>
<dbReference type="Proteomes" id="UP000027120">
    <property type="component" value="Unassembled WGS sequence"/>
</dbReference>
<dbReference type="AlphaFoldDB" id="A0A067F6B7"/>
<accession>A0A067F6B7</accession>
<feature type="region of interest" description="Disordered" evidence="1">
    <location>
        <begin position="40"/>
        <end position="81"/>
    </location>
</feature>
<gene>
    <name evidence="2" type="ORF">CISIN_1g047409mg</name>
</gene>
<evidence type="ECO:0000256" key="1">
    <source>
        <dbReference type="SAM" id="MobiDB-lite"/>
    </source>
</evidence>
<feature type="compositionally biased region" description="Polar residues" evidence="1">
    <location>
        <begin position="53"/>
        <end position="73"/>
    </location>
</feature>
<reference evidence="2 3" key="1">
    <citation type="submission" date="2014-04" db="EMBL/GenBank/DDBJ databases">
        <authorList>
            <consortium name="International Citrus Genome Consortium"/>
            <person name="Gmitter F."/>
            <person name="Chen C."/>
            <person name="Farmerie W."/>
            <person name="Harkins T."/>
            <person name="Desany B."/>
            <person name="Mohiuddin M."/>
            <person name="Kodira C."/>
            <person name="Borodovsky M."/>
            <person name="Lomsadze A."/>
            <person name="Burns P."/>
            <person name="Jenkins J."/>
            <person name="Prochnik S."/>
            <person name="Shu S."/>
            <person name="Chapman J."/>
            <person name="Pitluck S."/>
            <person name="Schmutz J."/>
            <person name="Rokhsar D."/>
        </authorList>
    </citation>
    <scope>NUCLEOTIDE SEQUENCE</scope>
</reference>
<proteinExistence type="predicted"/>
<keyword evidence="3" id="KW-1185">Reference proteome</keyword>
<organism evidence="2 3">
    <name type="scientific">Citrus sinensis</name>
    <name type="common">Sweet orange</name>
    <name type="synonym">Citrus aurantium var. sinensis</name>
    <dbReference type="NCBI Taxonomy" id="2711"/>
    <lineage>
        <taxon>Eukaryota</taxon>
        <taxon>Viridiplantae</taxon>
        <taxon>Streptophyta</taxon>
        <taxon>Embryophyta</taxon>
        <taxon>Tracheophyta</taxon>
        <taxon>Spermatophyta</taxon>
        <taxon>Magnoliopsida</taxon>
        <taxon>eudicotyledons</taxon>
        <taxon>Gunneridae</taxon>
        <taxon>Pentapetalae</taxon>
        <taxon>rosids</taxon>
        <taxon>malvids</taxon>
        <taxon>Sapindales</taxon>
        <taxon>Rutaceae</taxon>
        <taxon>Aurantioideae</taxon>
        <taxon>Citrus</taxon>
    </lineage>
</organism>
<evidence type="ECO:0000313" key="3">
    <source>
        <dbReference type="Proteomes" id="UP000027120"/>
    </source>
</evidence>
<name>A0A067F6B7_CITSI</name>
<evidence type="ECO:0000313" key="2">
    <source>
        <dbReference type="EMBL" id="KDO62893.1"/>
    </source>
</evidence>
<protein>
    <submittedName>
        <fullName evidence="2">Uncharacterized protein</fullName>
    </submittedName>
</protein>